<keyword evidence="1" id="KW-0812">Transmembrane</keyword>
<feature type="transmembrane region" description="Helical" evidence="1">
    <location>
        <begin position="129"/>
        <end position="150"/>
    </location>
</feature>
<evidence type="ECO:0000313" key="3">
    <source>
        <dbReference type="Proteomes" id="UP001374579"/>
    </source>
</evidence>
<gene>
    <name evidence="2" type="ORF">V1264_001301</name>
</gene>
<evidence type="ECO:0000256" key="1">
    <source>
        <dbReference type="SAM" id="Phobius"/>
    </source>
</evidence>
<accession>A0AAN9GPK1</accession>
<keyword evidence="3" id="KW-1185">Reference proteome</keyword>
<organism evidence="2 3">
    <name type="scientific">Littorina saxatilis</name>
    <dbReference type="NCBI Taxonomy" id="31220"/>
    <lineage>
        <taxon>Eukaryota</taxon>
        <taxon>Metazoa</taxon>
        <taxon>Spiralia</taxon>
        <taxon>Lophotrochozoa</taxon>
        <taxon>Mollusca</taxon>
        <taxon>Gastropoda</taxon>
        <taxon>Caenogastropoda</taxon>
        <taxon>Littorinimorpha</taxon>
        <taxon>Littorinoidea</taxon>
        <taxon>Littorinidae</taxon>
        <taxon>Littorina</taxon>
    </lineage>
</organism>
<name>A0AAN9GPK1_9CAEN</name>
<keyword evidence="1" id="KW-1133">Transmembrane helix</keyword>
<reference evidence="2 3" key="1">
    <citation type="submission" date="2024-02" db="EMBL/GenBank/DDBJ databases">
        <title>Chromosome-scale genome assembly of the rough periwinkle Littorina saxatilis.</title>
        <authorList>
            <person name="De Jode A."/>
            <person name="Faria R."/>
            <person name="Formenti G."/>
            <person name="Sims Y."/>
            <person name="Smith T.P."/>
            <person name="Tracey A."/>
            <person name="Wood J.M.D."/>
            <person name="Zagrodzka Z.B."/>
            <person name="Johannesson K."/>
            <person name="Butlin R.K."/>
            <person name="Leder E.H."/>
        </authorList>
    </citation>
    <scope>NUCLEOTIDE SEQUENCE [LARGE SCALE GENOMIC DNA]</scope>
    <source>
        <strain evidence="2">Snail1</strain>
        <tissue evidence="2">Muscle</tissue>
    </source>
</reference>
<dbReference type="Proteomes" id="UP001374579">
    <property type="component" value="Unassembled WGS sequence"/>
</dbReference>
<dbReference type="EMBL" id="JBAMIC010000001">
    <property type="protein sequence ID" value="KAK7115441.1"/>
    <property type="molecule type" value="Genomic_DNA"/>
</dbReference>
<comment type="caution">
    <text evidence="2">The sequence shown here is derived from an EMBL/GenBank/DDBJ whole genome shotgun (WGS) entry which is preliminary data.</text>
</comment>
<proteinExistence type="predicted"/>
<sequence>MVPAQSSSNHPFVHLITASAFIICHAFLPAVIILFSCLRLRRLLFLSPCGHYPVFPSSPSSSDVPFSLRSSSCFPAFAFIVCWPCLPVVIILCSCLRLRHLMCLSPCGHHPVFLPSPSSSAVPVSLRSLSCVPVFAFVICCSCLPAVIILCRVHHPLCLSPCGHDPVFLTSPSSSAVPFSLRS</sequence>
<evidence type="ECO:0000313" key="2">
    <source>
        <dbReference type="EMBL" id="KAK7115441.1"/>
    </source>
</evidence>
<feature type="transmembrane region" description="Helical" evidence="1">
    <location>
        <begin position="74"/>
        <end position="96"/>
    </location>
</feature>
<dbReference type="AlphaFoldDB" id="A0AAN9GPK1"/>
<feature type="transmembrane region" description="Helical" evidence="1">
    <location>
        <begin position="12"/>
        <end position="35"/>
    </location>
</feature>
<keyword evidence="1" id="KW-0472">Membrane</keyword>
<protein>
    <submittedName>
        <fullName evidence="2">Uncharacterized protein</fullName>
    </submittedName>
</protein>